<name>A0ABY5MBS9_9ACTN</name>
<dbReference type="Proteomes" id="UP001316184">
    <property type="component" value="Chromosome"/>
</dbReference>
<evidence type="ECO:0008006" key="6">
    <source>
        <dbReference type="Google" id="ProtNLM"/>
    </source>
</evidence>
<dbReference type="Gene3D" id="2.60.40.10">
    <property type="entry name" value="Immunoglobulins"/>
    <property type="match status" value="1"/>
</dbReference>
<reference evidence="4 5" key="1">
    <citation type="submission" date="2022-08" db="EMBL/GenBank/DDBJ databases">
        <title>novel species in genus Aeromicrobium.</title>
        <authorList>
            <person name="Ye L."/>
        </authorList>
    </citation>
    <scope>NUCLEOTIDE SEQUENCE [LARGE SCALE GENOMIC DNA]</scope>
    <source>
        <strain evidence="5">zg-Y1379</strain>
    </source>
</reference>
<evidence type="ECO:0000313" key="4">
    <source>
        <dbReference type="EMBL" id="UUP14187.1"/>
    </source>
</evidence>
<keyword evidence="5" id="KW-1185">Reference proteome</keyword>
<evidence type="ECO:0000256" key="1">
    <source>
        <dbReference type="ARBA" id="ARBA00023295"/>
    </source>
</evidence>
<gene>
    <name evidence="4" type="ORF">NQV15_02415</name>
</gene>
<proteinExistence type="predicted"/>
<keyword evidence="1" id="KW-0326">Glycosidase</keyword>
<evidence type="ECO:0000256" key="2">
    <source>
        <dbReference type="ARBA" id="ARBA00023326"/>
    </source>
</evidence>
<dbReference type="InterPro" id="IPR036116">
    <property type="entry name" value="FN3_sf"/>
</dbReference>
<evidence type="ECO:0000313" key="5">
    <source>
        <dbReference type="Proteomes" id="UP001316184"/>
    </source>
</evidence>
<feature type="signal peptide" evidence="3">
    <location>
        <begin position="1"/>
        <end position="25"/>
    </location>
</feature>
<dbReference type="SUPFAM" id="SSF49265">
    <property type="entry name" value="Fibronectin type III"/>
    <property type="match status" value="1"/>
</dbReference>
<feature type="chain" id="PRO_5046368484" description="Fibronectin type-III domain-containing protein" evidence="3">
    <location>
        <begin position="26"/>
        <end position="413"/>
    </location>
</feature>
<dbReference type="Gene3D" id="3.60.10.10">
    <property type="entry name" value="Endonuclease/exonuclease/phosphatase"/>
    <property type="match status" value="1"/>
</dbReference>
<dbReference type="InterPro" id="IPR036691">
    <property type="entry name" value="Endo/exonu/phosph_ase_sf"/>
</dbReference>
<dbReference type="SUPFAM" id="SSF56219">
    <property type="entry name" value="DNase I-like"/>
    <property type="match status" value="1"/>
</dbReference>
<organism evidence="4 5">
    <name type="scientific">Aeromicrobium wangtongii</name>
    <dbReference type="NCBI Taxonomy" id="2969247"/>
    <lineage>
        <taxon>Bacteria</taxon>
        <taxon>Bacillati</taxon>
        <taxon>Actinomycetota</taxon>
        <taxon>Actinomycetes</taxon>
        <taxon>Propionibacteriales</taxon>
        <taxon>Nocardioidaceae</taxon>
        <taxon>Aeromicrobium</taxon>
    </lineage>
</organism>
<keyword evidence="2" id="KW-0119">Carbohydrate metabolism</keyword>
<protein>
    <recommendedName>
        <fullName evidence="6">Fibronectin type-III domain-containing protein</fullName>
    </recommendedName>
</protein>
<dbReference type="CDD" id="cd00063">
    <property type="entry name" value="FN3"/>
    <property type="match status" value="1"/>
</dbReference>
<dbReference type="RefSeq" id="WP_232398011.1">
    <property type="nucleotide sequence ID" value="NZ_CP102173.1"/>
</dbReference>
<evidence type="ECO:0000256" key="3">
    <source>
        <dbReference type="SAM" id="SignalP"/>
    </source>
</evidence>
<keyword evidence="3" id="KW-0732">Signal</keyword>
<keyword evidence="2" id="KW-0624">Polysaccharide degradation</keyword>
<dbReference type="InterPro" id="IPR013783">
    <property type="entry name" value="Ig-like_fold"/>
</dbReference>
<dbReference type="InterPro" id="IPR003961">
    <property type="entry name" value="FN3_dom"/>
</dbReference>
<keyword evidence="1" id="KW-0378">Hydrolase</keyword>
<dbReference type="EMBL" id="CP102173">
    <property type="protein sequence ID" value="UUP14187.1"/>
    <property type="molecule type" value="Genomic_DNA"/>
</dbReference>
<sequence>MRKSLVAVIVGFLVLTGLQAMPASAAAKKPAKVALVSFVKADYDRKSNRTSLSLDWPDARHAKKYEIFVSRYSSMKKAKKYVQKSSKTRIKKLIRGKDYFFQVRGVNGKKHGPKSAVVGRTTILRPGPSTGLMPMRVMTYNVCSRVCGDNGYPWISRQPAVWERATSSGADVIATQEADNLDVLPGYTLAVDFSAKQIWYNAARFEVPGATTPPVSFKPATDPVTKCRVSSDPAGATGEIFLGRHGGGCRYAVWAELVERTTGRSVLMVSLHTVTGKTKASADYRRAEVNHMIASIKQVNAKRLPVVYAGDINSHRETKPSDSVRPPLHAVKHYDAFDLARNVTGQHQSSYQGFKTKPVMSVKWGNHIDKVWVDPWKVRVDAWRNFERLGANGNRAQPIPSDHSPIVVDLRIG</sequence>
<accession>A0ABY5MBS9</accession>